<dbReference type="EMBL" id="QGGT01000002">
    <property type="protein sequence ID" value="PWK35026.1"/>
    <property type="molecule type" value="Genomic_DNA"/>
</dbReference>
<dbReference type="Pfam" id="PF18143">
    <property type="entry name" value="HAD_SAK_2"/>
    <property type="match status" value="1"/>
</dbReference>
<keyword evidence="2" id="KW-1185">Reference proteome</keyword>
<organism evidence="1 2">
    <name type="scientific">Cupriavidus plantarum</name>
    <dbReference type="NCBI Taxonomy" id="942865"/>
    <lineage>
        <taxon>Bacteria</taxon>
        <taxon>Pseudomonadati</taxon>
        <taxon>Pseudomonadota</taxon>
        <taxon>Betaproteobacteria</taxon>
        <taxon>Burkholderiales</taxon>
        <taxon>Burkholderiaceae</taxon>
        <taxon>Cupriavidus</taxon>
    </lineage>
</organism>
<gene>
    <name evidence="1" type="ORF">C7419_102301</name>
</gene>
<proteinExistence type="predicted"/>
<accession>A0A316ESQ7</accession>
<dbReference type="AlphaFoldDB" id="A0A316ESQ7"/>
<name>A0A316ESQ7_9BURK</name>
<dbReference type="RefSeq" id="WP_109583148.1">
    <property type="nucleotide sequence ID" value="NZ_QGGT01000002.1"/>
</dbReference>
<protein>
    <submittedName>
        <fullName evidence="1">Uncharacterized protein</fullName>
    </submittedName>
</protein>
<dbReference type="Proteomes" id="UP000245754">
    <property type="component" value="Unassembled WGS sequence"/>
</dbReference>
<reference evidence="1 2" key="1">
    <citation type="submission" date="2018-05" db="EMBL/GenBank/DDBJ databases">
        <title>Genomic Encyclopedia of Type Strains, Phase IV (KMG-V): Genome sequencing to study the core and pangenomes of soil and plant-associated prokaryotes.</title>
        <authorList>
            <person name="Whitman W."/>
        </authorList>
    </citation>
    <scope>NUCLEOTIDE SEQUENCE [LARGE SCALE GENOMIC DNA]</scope>
    <source>
        <strain evidence="1 2">SLV-132</strain>
    </source>
</reference>
<evidence type="ECO:0000313" key="2">
    <source>
        <dbReference type="Proteomes" id="UP000245754"/>
    </source>
</evidence>
<sequence>MSERLIMLDVPGVLYSARSAARLGGMPNTGTLRDVRFFDPIALGFLRRLFGIAGARVVVSDGWRRGTPAAILQQLDLQIEGMTPRVEGGHGAEIDAYFTERAEPSAWVILSTAAPESMSAAQRERLVSVDPAEGLTVENFRQALDILGVACPSTVTPDSRVDADLRAKLRHLQQLARVAPSRFTPATTDVAPGIAVTH</sequence>
<evidence type="ECO:0000313" key="1">
    <source>
        <dbReference type="EMBL" id="PWK35026.1"/>
    </source>
</evidence>
<comment type="caution">
    <text evidence="1">The sequence shown here is derived from an EMBL/GenBank/DDBJ whole genome shotgun (WGS) entry which is preliminary data.</text>
</comment>